<dbReference type="PROSITE" id="PS50082">
    <property type="entry name" value="WD_REPEATS_2"/>
    <property type="match status" value="4"/>
</dbReference>
<dbReference type="InterPro" id="IPR015943">
    <property type="entry name" value="WD40/YVTN_repeat-like_dom_sf"/>
</dbReference>
<keyword evidence="5" id="KW-1185">Reference proteome</keyword>
<feature type="repeat" description="WD" evidence="3">
    <location>
        <begin position="88"/>
        <end position="116"/>
    </location>
</feature>
<keyword evidence="1 3" id="KW-0853">WD repeat</keyword>
<evidence type="ECO:0000256" key="2">
    <source>
        <dbReference type="ARBA" id="ARBA00022737"/>
    </source>
</evidence>
<dbReference type="PANTHER" id="PTHR44090">
    <property type="entry name" value="WD REPEAT-CONTAINING PROTEIN 61"/>
    <property type="match status" value="1"/>
</dbReference>
<dbReference type="OrthoDB" id="17410at2759"/>
<dbReference type="InterPro" id="IPR001680">
    <property type="entry name" value="WD40_rpt"/>
</dbReference>
<dbReference type="SMART" id="SM00320">
    <property type="entry name" value="WD40"/>
    <property type="match status" value="5"/>
</dbReference>
<evidence type="ECO:0000256" key="1">
    <source>
        <dbReference type="ARBA" id="ARBA00022574"/>
    </source>
</evidence>
<dbReference type="AlphaFoldDB" id="A0A8X6HSI6"/>
<dbReference type="CDD" id="cd00200">
    <property type="entry name" value="WD40"/>
    <property type="match status" value="1"/>
</dbReference>
<dbReference type="InterPro" id="IPR036322">
    <property type="entry name" value="WD40_repeat_dom_sf"/>
</dbReference>
<reference evidence="4" key="1">
    <citation type="submission" date="2020-07" db="EMBL/GenBank/DDBJ databases">
        <title>Multicomponent nature underlies the extraordinary mechanical properties of spider dragline silk.</title>
        <authorList>
            <person name="Kono N."/>
            <person name="Nakamura H."/>
            <person name="Mori M."/>
            <person name="Yoshida Y."/>
            <person name="Ohtoshi R."/>
            <person name="Malay A.D."/>
            <person name="Moran D.A.P."/>
            <person name="Tomita M."/>
            <person name="Numata K."/>
            <person name="Arakawa K."/>
        </authorList>
    </citation>
    <scope>NUCLEOTIDE SEQUENCE</scope>
</reference>
<dbReference type="PROSITE" id="PS50294">
    <property type="entry name" value="WD_REPEATS_REGION"/>
    <property type="match status" value="3"/>
</dbReference>
<organism evidence="4 5">
    <name type="scientific">Trichonephila clavata</name>
    <name type="common">Joro spider</name>
    <name type="synonym">Nephila clavata</name>
    <dbReference type="NCBI Taxonomy" id="2740835"/>
    <lineage>
        <taxon>Eukaryota</taxon>
        <taxon>Metazoa</taxon>
        <taxon>Ecdysozoa</taxon>
        <taxon>Arthropoda</taxon>
        <taxon>Chelicerata</taxon>
        <taxon>Arachnida</taxon>
        <taxon>Araneae</taxon>
        <taxon>Araneomorphae</taxon>
        <taxon>Entelegynae</taxon>
        <taxon>Araneoidea</taxon>
        <taxon>Nephilidae</taxon>
        <taxon>Trichonephila</taxon>
    </lineage>
</organism>
<gene>
    <name evidence="4" type="primary">WDR61</name>
    <name evidence="4" type="ORF">TNCT_27141</name>
</gene>
<proteinExistence type="predicted"/>
<dbReference type="Pfam" id="PF00400">
    <property type="entry name" value="WD40"/>
    <property type="match status" value="5"/>
</dbReference>
<evidence type="ECO:0000313" key="4">
    <source>
        <dbReference type="EMBL" id="GFR29174.1"/>
    </source>
</evidence>
<dbReference type="Proteomes" id="UP000887116">
    <property type="component" value="Unassembled WGS sequence"/>
</dbReference>
<dbReference type="PANTHER" id="PTHR44090:SF1">
    <property type="entry name" value="SUPERKILLER COMPLEX PROTEIN 8"/>
    <property type="match status" value="1"/>
</dbReference>
<protein>
    <submittedName>
        <fullName evidence="4">WD repeat-containing protein 61</fullName>
    </submittedName>
</protein>
<feature type="repeat" description="WD" evidence="3">
    <location>
        <begin position="159"/>
        <end position="200"/>
    </location>
</feature>
<dbReference type="EMBL" id="BMAO01019222">
    <property type="protein sequence ID" value="GFR29174.1"/>
    <property type="molecule type" value="Genomic_DNA"/>
</dbReference>
<dbReference type="InterPro" id="IPR051510">
    <property type="entry name" value="SKI8"/>
</dbReference>
<comment type="caution">
    <text evidence="4">The sequence shown here is derived from an EMBL/GenBank/DDBJ whole genome shotgun (WGS) entry which is preliminary data.</text>
</comment>
<dbReference type="Gene3D" id="2.130.10.10">
    <property type="entry name" value="YVTN repeat-like/Quinoprotein amine dehydrogenase"/>
    <property type="match status" value="1"/>
</dbReference>
<feature type="repeat" description="WD" evidence="3">
    <location>
        <begin position="117"/>
        <end position="158"/>
    </location>
</feature>
<evidence type="ECO:0000313" key="5">
    <source>
        <dbReference type="Proteomes" id="UP000887116"/>
    </source>
</evidence>
<dbReference type="SUPFAM" id="SSF50978">
    <property type="entry name" value="WD40 repeat-like"/>
    <property type="match status" value="1"/>
</dbReference>
<sequence length="236" mass="26314">MYSIIFKQEQAHDDSIWCCAWKKGQRDNINHIVTGGVDDMVKSWKWDEEKIDLRHVFEGHALGVVSVDINEDGSESNYSDKTNVESHSPDGKYLASGAIDGIIKVFDISAGKLVHTLEGHAMPIRSLTFSKDSSMLITASDDCHIKIYNVQHANLIGTLSGHGSWVLSVDCSPDNTHFVSCSSDKTVKVWEIASKECIHTFNEHLDQVWCAKYNHNGSKVVSVSDDRTINIYDCPT</sequence>
<evidence type="ECO:0000256" key="3">
    <source>
        <dbReference type="PROSITE-ProRule" id="PRU00221"/>
    </source>
</evidence>
<dbReference type="GO" id="GO:0016593">
    <property type="term" value="C:Cdc73/Paf1 complex"/>
    <property type="evidence" value="ECO:0007669"/>
    <property type="project" value="TreeGrafter"/>
</dbReference>
<accession>A0A8X6HSI6</accession>
<feature type="repeat" description="WD" evidence="3">
    <location>
        <begin position="201"/>
        <end position="236"/>
    </location>
</feature>
<keyword evidence="2" id="KW-0677">Repeat</keyword>
<name>A0A8X6HSI6_TRICU</name>